<evidence type="ECO:0000256" key="1">
    <source>
        <dbReference type="SAM" id="Phobius"/>
    </source>
</evidence>
<evidence type="ECO:0000313" key="2">
    <source>
        <dbReference type="EMBL" id="DAD21125.1"/>
    </source>
</evidence>
<reference evidence="2 3" key="1">
    <citation type="journal article" date="2020" name="Mol. Biol. Evol.">
        <title>Distinct Expression and Methylation Patterns for Genes with Different Fates following a Single Whole-Genome Duplication in Flowering Plants.</title>
        <authorList>
            <person name="Shi T."/>
            <person name="Rahmani R.S."/>
            <person name="Gugger P.F."/>
            <person name="Wang M."/>
            <person name="Li H."/>
            <person name="Zhang Y."/>
            <person name="Li Z."/>
            <person name="Wang Q."/>
            <person name="Van de Peer Y."/>
            <person name="Marchal K."/>
            <person name="Chen J."/>
        </authorList>
    </citation>
    <scope>NUCLEOTIDE SEQUENCE [LARGE SCALE GENOMIC DNA]</scope>
    <source>
        <tissue evidence="2">Leaf</tissue>
    </source>
</reference>
<organism evidence="2 3">
    <name type="scientific">Nelumbo nucifera</name>
    <name type="common">Sacred lotus</name>
    <dbReference type="NCBI Taxonomy" id="4432"/>
    <lineage>
        <taxon>Eukaryota</taxon>
        <taxon>Viridiplantae</taxon>
        <taxon>Streptophyta</taxon>
        <taxon>Embryophyta</taxon>
        <taxon>Tracheophyta</taxon>
        <taxon>Spermatophyta</taxon>
        <taxon>Magnoliopsida</taxon>
        <taxon>Proteales</taxon>
        <taxon>Nelumbonaceae</taxon>
        <taxon>Nelumbo</taxon>
    </lineage>
</organism>
<gene>
    <name evidence="2" type="ORF">HUJ06_022588</name>
</gene>
<sequence length="49" mass="5763">METRVPNETLRPCKEDDQQLQGLNTLVFYGPHLAYVITLYIMHFVCRHA</sequence>
<feature type="transmembrane region" description="Helical" evidence="1">
    <location>
        <begin position="26"/>
        <end position="46"/>
    </location>
</feature>
<comment type="caution">
    <text evidence="2">The sequence shown here is derived from an EMBL/GenBank/DDBJ whole genome shotgun (WGS) entry which is preliminary data.</text>
</comment>
<keyword evidence="1" id="KW-0472">Membrane</keyword>
<keyword evidence="1" id="KW-0812">Transmembrane</keyword>
<name>A0A822XQV1_NELNU</name>
<keyword evidence="1" id="KW-1133">Transmembrane helix</keyword>
<accession>A0A822XQV1</accession>
<keyword evidence="3" id="KW-1185">Reference proteome</keyword>
<protein>
    <submittedName>
        <fullName evidence="2">Uncharacterized protein</fullName>
    </submittedName>
</protein>
<evidence type="ECO:0000313" key="3">
    <source>
        <dbReference type="Proteomes" id="UP000607653"/>
    </source>
</evidence>
<proteinExistence type="predicted"/>
<dbReference type="EMBL" id="DUZY01000001">
    <property type="protein sequence ID" value="DAD21125.1"/>
    <property type="molecule type" value="Genomic_DNA"/>
</dbReference>
<dbReference type="AlphaFoldDB" id="A0A822XQV1"/>
<dbReference type="Proteomes" id="UP000607653">
    <property type="component" value="Unassembled WGS sequence"/>
</dbReference>